<evidence type="ECO:0000313" key="1">
    <source>
        <dbReference type="EMBL" id="QOI53202.1"/>
    </source>
</evidence>
<dbReference type="EMBL" id="CP043897">
    <property type="protein sequence ID" value="QOI53202.1"/>
    <property type="molecule type" value="Genomic_DNA"/>
</dbReference>
<organism evidence="1 2">
    <name type="scientific">Leptospira interrogans serovar Bataviae</name>
    <dbReference type="NCBI Taxonomy" id="312175"/>
    <lineage>
        <taxon>Bacteria</taxon>
        <taxon>Pseudomonadati</taxon>
        <taxon>Spirochaetota</taxon>
        <taxon>Spirochaetia</taxon>
        <taxon>Leptospirales</taxon>
        <taxon>Leptospiraceae</taxon>
        <taxon>Leptospira</taxon>
    </lineage>
</organism>
<sequence>MKLIILNITIWNLLVFWILNCSIGTQRDTCRYNLKAKDIFGPSDDSCEFLQTTAALPLPSNAEEDIIQSRTTRITFLLLNCYQYYQKLKECDKEENRYIPSIYSKE</sequence>
<evidence type="ECO:0000313" key="2">
    <source>
        <dbReference type="Proteomes" id="UP000663255"/>
    </source>
</evidence>
<name>A0AAP9WRB9_LEPIR</name>
<gene>
    <name evidence="1" type="ORF">Lepto1489_22860</name>
</gene>
<dbReference type="AlphaFoldDB" id="A0AAP9WRB9"/>
<accession>A0AAP9WRB9</accession>
<dbReference type="Proteomes" id="UP000663255">
    <property type="component" value="Plasmid p4"/>
</dbReference>
<reference evidence="1" key="1">
    <citation type="submission" date="2019-09" db="EMBL/GenBank/DDBJ databases">
        <title>Comparative Genomics of Leptospira interrogans Reveals Genome Plasticity - A Common Adaptive Strategy for Survival in Various Hosts.</title>
        <authorList>
            <person name="Ramli S.R."/>
            <person name="Bunk B."/>
            <person name="Goris M."/>
            <person name="Bhuju S."/>
            <person name="Jarek M."/>
            <person name="Sproer C."/>
            <person name="Mustakim S."/>
            <person name="Strommenger B."/>
            <person name="Pessler F."/>
        </authorList>
    </citation>
    <scope>NUCLEOTIDE SEQUENCE</scope>
    <source>
        <strain evidence="1">1489</strain>
        <plasmid evidence="1">p4</plasmid>
    </source>
</reference>
<protein>
    <submittedName>
        <fullName evidence="1">Uncharacterized protein</fullName>
    </submittedName>
</protein>
<geneLocation type="plasmid" evidence="1 2">
    <name>p4</name>
</geneLocation>
<proteinExistence type="predicted"/>
<keyword evidence="1" id="KW-0614">Plasmid</keyword>